<dbReference type="SMART" id="SM00167">
    <property type="entry name" value="VPS9"/>
    <property type="match status" value="1"/>
</dbReference>
<reference evidence="3 4" key="1">
    <citation type="submission" date="2016-03" db="EMBL/GenBank/DDBJ databases">
        <title>Fine-scale spatial genetic structure of a fungal parasite of coffee scale insects.</title>
        <authorList>
            <person name="Jackson D."/>
            <person name="Zemenick K.A."/>
            <person name="Malloure B."/>
            <person name="Quandt C.A."/>
            <person name="James T.Y."/>
        </authorList>
    </citation>
    <scope>NUCLEOTIDE SEQUENCE [LARGE SCALE GENOMIC DNA]</scope>
    <source>
        <strain evidence="3 4">UM487</strain>
    </source>
</reference>
<feature type="non-terminal residue" evidence="3">
    <location>
        <position position="443"/>
    </location>
</feature>
<evidence type="ECO:0000313" key="3">
    <source>
        <dbReference type="EMBL" id="OAR00881.1"/>
    </source>
</evidence>
<dbReference type="InterPro" id="IPR003123">
    <property type="entry name" value="VPS9"/>
</dbReference>
<feature type="region of interest" description="Disordered" evidence="1">
    <location>
        <begin position="1"/>
        <end position="75"/>
    </location>
</feature>
<proteinExistence type="predicted"/>
<dbReference type="GO" id="GO:0005085">
    <property type="term" value="F:guanyl-nucleotide exchange factor activity"/>
    <property type="evidence" value="ECO:0007669"/>
    <property type="project" value="InterPro"/>
</dbReference>
<feature type="compositionally biased region" description="Low complexity" evidence="1">
    <location>
        <begin position="143"/>
        <end position="163"/>
    </location>
</feature>
<evidence type="ECO:0000256" key="1">
    <source>
        <dbReference type="SAM" id="MobiDB-lite"/>
    </source>
</evidence>
<dbReference type="GO" id="GO:0005829">
    <property type="term" value="C:cytosol"/>
    <property type="evidence" value="ECO:0007669"/>
    <property type="project" value="TreeGrafter"/>
</dbReference>
<evidence type="ECO:0000313" key="4">
    <source>
        <dbReference type="Proteomes" id="UP000243081"/>
    </source>
</evidence>
<feature type="region of interest" description="Disordered" evidence="1">
    <location>
        <begin position="385"/>
        <end position="425"/>
    </location>
</feature>
<dbReference type="GO" id="GO:0030139">
    <property type="term" value="C:endocytic vesicle"/>
    <property type="evidence" value="ECO:0007669"/>
    <property type="project" value="TreeGrafter"/>
</dbReference>
<feature type="compositionally biased region" description="Basic and acidic residues" evidence="1">
    <location>
        <begin position="164"/>
        <end position="173"/>
    </location>
</feature>
<dbReference type="Gene3D" id="1.20.1050.80">
    <property type="entry name" value="VPS9 domain"/>
    <property type="match status" value="1"/>
</dbReference>
<dbReference type="GO" id="GO:0016192">
    <property type="term" value="P:vesicle-mediated transport"/>
    <property type="evidence" value="ECO:0007669"/>
    <property type="project" value="InterPro"/>
</dbReference>
<dbReference type="InterPro" id="IPR037191">
    <property type="entry name" value="VPS9_dom_sf"/>
</dbReference>
<dbReference type="Proteomes" id="UP000243081">
    <property type="component" value="Unassembled WGS sequence"/>
</dbReference>
<dbReference type="AlphaFoldDB" id="A0A179IGX3"/>
<organism evidence="3 4">
    <name type="scientific">Cordyceps confragosa</name>
    <name type="common">Lecanicillium lecanii</name>
    <dbReference type="NCBI Taxonomy" id="2714763"/>
    <lineage>
        <taxon>Eukaryota</taxon>
        <taxon>Fungi</taxon>
        <taxon>Dikarya</taxon>
        <taxon>Ascomycota</taxon>
        <taxon>Pezizomycotina</taxon>
        <taxon>Sordariomycetes</taxon>
        <taxon>Hypocreomycetidae</taxon>
        <taxon>Hypocreales</taxon>
        <taxon>Cordycipitaceae</taxon>
        <taxon>Akanthomyces</taxon>
    </lineage>
</organism>
<evidence type="ECO:0000259" key="2">
    <source>
        <dbReference type="PROSITE" id="PS51205"/>
    </source>
</evidence>
<dbReference type="PANTHER" id="PTHR23101">
    <property type="entry name" value="RAB GDP/GTP EXCHANGE FACTOR"/>
    <property type="match status" value="1"/>
</dbReference>
<dbReference type="PROSITE" id="PS51205">
    <property type="entry name" value="VPS9"/>
    <property type="match status" value="1"/>
</dbReference>
<feature type="compositionally biased region" description="Polar residues" evidence="1">
    <location>
        <begin position="18"/>
        <end position="33"/>
    </location>
</feature>
<keyword evidence="4" id="KW-1185">Reference proteome</keyword>
<gene>
    <name evidence="3" type="ORF">LLEC1_07959</name>
</gene>
<dbReference type="PANTHER" id="PTHR23101:SF97">
    <property type="entry name" value="DOMAIN PROTEIN, PUTATIVE (AFU_ORTHOLOGUE AFUA_2G10890)-RELATED"/>
    <property type="match status" value="1"/>
</dbReference>
<feature type="compositionally biased region" description="Low complexity" evidence="1">
    <location>
        <begin position="396"/>
        <end position="411"/>
    </location>
</feature>
<dbReference type="InterPro" id="IPR045046">
    <property type="entry name" value="Vps9-like"/>
</dbReference>
<feature type="domain" description="VPS9" evidence="2">
    <location>
        <begin position="226"/>
        <end position="386"/>
    </location>
</feature>
<dbReference type="Pfam" id="PF02204">
    <property type="entry name" value="VPS9"/>
    <property type="match status" value="1"/>
</dbReference>
<dbReference type="SUPFAM" id="SSF109993">
    <property type="entry name" value="VPS9 domain"/>
    <property type="match status" value="1"/>
</dbReference>
<name>A0A179IGX3_CORDF</name>
<accession>A0A179IGX3</accession>
<dbReference type="GO" id="GO:0031267">
    <property type="term" value="F:small GTPase binding"/>
    <property type="evidence" value="ECO:0007669"/>
    <property type="project" value="TreeGrafter"/>
</dbReference>
<dbReference type="OrthoDB" id="10264848at2759"/>
<protein>
    <recommendedName>
        <fullName evidence="2">VPS9 domain-containing protein</fullName>
    </recommendedName>
</protein>
<sequence>MASTSSDPAVSGKPVTARVTSHDASQSRRTSAGIQMPKRAHTFQNDGVAQPPDAFEISQDADDHEEPAGNGRSSIDLDELPIELITLTDSFVESLSAKVHSTPPNIDKLSQLFQDFYTLASSHIQTHISALATRQRRGPSPSPSASSISSAASRFRSRTASLKSSKDSKPKLEVEHQMITAEELADRKKARKALEVKKGLIEEAVERRLCEAIYDRIYRHRSTHDEAQDDKLRSKTAALALVNIGLTDLGIDLGQEEDDDKEKDGGAPRFRDEQIRESLEPARKELVAMSDSHYPHGKINHLKAVHKSIVDTLSHFQPSASADEIMPMLIYTLITLPPEHLHAISDLHFMQYFRWEPKLTGEAAYCLTNFEAAISFLETVDLSTLRDDEHPSGPQKTTEATTAKPETFPPAYTQRGAAASTTDATKENAAAAKLSVPAAGGGG</sequence>
<feature type="region of interest" description="Disordered" evidence="1">
    <location>
        <begin position="130"/>
        <end position="173"/>
    </location>
</feature>
<dbReference type="EMBL" id="LUKN01001474">
    <property type="protein sequence ID" value="OAR00881.1"/>
    <property type="molecule type" value="Genomic_DNA"/>
</dbReference>
<comment type="caution">
    <text evidence="3">The sequence shown here is derived from an EMBL/GenBank/DDBJ whole genome shotgun (WGS) entry which is preliminary data.</text>
</comment>